<dbReference type="SMART" id="SM00347">
    <property type="entry name" value="HTH_MARR"/>
    <property type="match status" value="1"/>
</dbReference>
<dbReference type="PROSITE" id="PS50995">
    <property type="entry name" value="HTH_MARR_2"/>
    <property type="match status" value="1"/>
</dbReference>
<dbReference type="EMBL" id="LN614830">
    <property type="protein sequence ID" value="CEG60617.1"/>
    <property type="molecule type" value="Genomic_DNA"/>
</dbReference>
<dbReference type="Pfam" id="PF01047">
    <property type="entry name" value="MarR"/>
    <property type="match status" value="1"/>
</dbReference>
<keyword evidence="3" id="KW-0238">DNA-binding</keyword>
<evidence type="ECO:0000259" key="1">
    <source>
        <dbReference type="PROSITE" id="PS50995"/>
    </source>
</evidence>
<dbReference type="STRING" id="451.B6N58_08990"/>
<evidence type="ECO:0000313" key="4">
    <source>
        <dbReference type="Proteomes" id="UP000032414"/>
    </source>
</evidence>
<dbReference type="HOGENOM" id="CLU_083287_27_7_6"/>
<dbReference type="InterPro" id="IPR036388">
    <property type="entry name" value="WH-like_DNA-bd_sf"/>
</dbReference>
<reference evidence="3 5" key="3">
    <citation type="submission" date="2016-10" db="EMBL/GenBank/DDBJ databases">
        <authorList>
            <person name="Varghese N."/>
            <person name="Submissions S."/>
        </authorList>
    </citation>
    <scope>NUCLEOTIDE SEQUENCE [LARGE SCALE GENOMIC DNA]</scope>
    <source>
        <strain evidence="3 5">ATCC 33218</strain>
    </source>
</reference>
<dbReference type="RefSeq" id="WP_045099005.1">
    <property type="nucleotide sequence ID" value="NZ_CP020614.1"/>
</dbReference>
<dbReference type="Proteomes" id="UP000032414">
    <property type="component" value="Chromosome I"/>
</dbReference>
<evidence type="ECO:0000313" key="2">
    <source>
        <dbReference type="EMBL" id="CEG60617.1"/>
    </source>
</evidence>
<dbReference type="PANTHER" id="PTHR33164">
    <property type="entry name" value="TRANSCRIPTIONAL REGULATOR, MARR FAMILY"/>
    <property type="match status" value="1"/>
</dbReference>
<dbReference type="OrthoDB" id="7502947at2"/>
<dbReference type="SUPFAM" id="SSF46785">
    <property type="entry name" value="Winged helix' DNA-binding domain"/>
    <property type="match status" value="1"/>
</dbReference>
<dbReference type="GO" id="GO:0003700">
    <property type="term" value="F:DNA-binding transcription factor activity"/>
    <property type="evidence" value="ECO:0007669"/>
    <property type="project" value="InterPro"/>
</dbReference>
<dbReference type="GO" id="GO:0003677">
    <property type="term" value="F:DNA binding"/>
    <property type="evidence" value="ECO:0007669"/>
    <property type="project" value="UniProtKB-KW"/>
</dbReference>
<feature type="domain" description="HTH marR-type" evidence="1">
    <location>
        <begin position="19"/>
        <end position="155"/>
    </location>
</feature>
<dbReference type="PANTHER" id="PTHR33164:SF89">
    <property type="entry name" value="MARR FAMILY REGULATORY PROTEIN"/>
    <property type="match status" value="1"/>
</dbReference>
<dbReference type="InterPro" id="IPR039422">
    <property type="entry name" value="MarR/SlyA-like"/>
</dbReference>
<name>A0A098GF40_LEGMI</name>
<organism evidence="2 4">
    <name type="scientific">Legionella micdadei</name>
    <name type="common">Tatlockia micdadei</name>
    <dbReference type="NCBI Taxonomy" id="451"/>
    <lineage>
        <taxon>Bacteria</taxon>
        <taxon>Pseudomonadati</taxon>
        <taxon>Pseudomonadota</taxon>
        <taxon>Gammaproteobacteria</taxon>
        <taxon>Legionellales</taxon>
        <taxon>Legionellaceae</taxon>
        <taxon>Legionella</taxon>
    </lineage>
</organism>
<accession>A0A098GF40</accession>
<dbReference type="PATRIC" id="fig|451.8.peg.1684"/>
<dbReference type="InterPro" id="IPR036390">
    <property type="entry name" value="WH_DNA-bd_sf"/>
</dbReference>
<reference evidence="2" key="2">
    <citation type="submission" date="2014-09" db="EMBL/GenBank/DDBJ databases">
        <authorList>
            <person name="GOMEZ-VALERO Laura"/>
        </authorList>
    </citation>
    <scope>NUCLEOTIDE SEQUENCE</scope>
    <source>
        <strain evidence="2">ATCC33218</strain>
    </source>
</reference>
<evidence type="ECO:0000313" key="3">
    <source>
        <dbReference type="EMBL" id="SCX83464.1"/>
    </source>
</evidence>
<dbReference type="PRINTS" id="PR00598">
    <property type="entry name" value="HTHMARR"/>
</dbReference>
<dbReference type="Proteomes" id="UP000182998">
    <property type="component" value="Unassembled WGS sequence"/>
</dbReference>
<gene>
    <name evidence="2" type="ORF">LMI_1310</name>
    <name evidence="3" type="ORF">SAMN02982997_00198</name>
</gene>
<dbReference type="InterPro" id="IPR000835">
    <property type="entry name" value="HTH_MarR-typ"/>
</dbReference>
<dbReference type="AlphaFoldDB" id="A0A098GF40"/>
<proteinExistence type="predicted"/>
<dbReference type="KEGG" id="tmc:LMI_1310"/>
<dbReference type="GO" id="GO:0006950">
    <property type="term" value="P:response to stress"/>
    <property type="evidence" value="ECO:0007669"/>
    <property type="project" value="TreeGrafter"/>
</dbReference>
<keyword evidence="5" id="KW-1185">Reference proteome</keyword>
<evidence type="ECO:0000313" key="5">
    <source>
        <dbReference type="Proteomes" id="UP000182998"/>
    </source>
</evidence>
<dbReference type="EMBL" id="FMVN01000001">
    <property type="protein sequence ID" value="SCX83464.1"/>
    <property type="molecule type" value="Genomic_DNA"/>
</dbReference>
<reference evidence="4" key="1">
    <citation type="submission" date="2014-09" db="EMBL/GenBank/DDBJ databases">
        <authorList>
            <person name="Gomez-Valero L."/>
        </authorList>
    </citation>
    <scope>NUCLEOTIDE SEQUENCE [LARGE SCALE GENOMIC DNA]</scope>
    <source>
        <strain evidence="4">ATCC33218</strain>
    </source>
</reference>
<sequence length="155" mass="18059">MNYSNQVKNEGTEIANQQSKKIILALRKVMQHMDHHSRYLNKYYGLTIPQMICLHEIYENGFMNLSSLSKKVYLSMSTLVGVIDRLEEKNFVHRVRDKKDRRNTFIDITEKGKEFIAASPHLLHNRLNQNLQALTENEQKSLASSIELLVSILKE</sequence>
<protein>
    <submittedName>
        <fullName evidence="3">DNA-binding transcriptional regulator, MarR family</fullName>
    </submittedName>
    <submittedName>
        <fullName evidence="2">MarR family transcriptional regulator</fullName>
    </submittedName>
</protein>
<dbReference type="Gene3D" id="1.10.10.10">
    <property type="entry name" value="Winged helix-like DNA-binding domain superfamily/Winged helix DNA-binding domain"/>
    <property type="match status" value="1"/>
</dbReference>